<name>A0A173SVE2_9FIRM</name>
<proteinExistence type="predicted"/>
<reference evidence="1 2" key="1">
    <citation type="submission" date="2015-09" db="EMBL/GenBank/DDBJ databases">
        <authorList>
            <consortium name="Pathogen Informatics"/>
        </authorList>
    </citation>
    <scope>NUCLEOTIDE SEQUENCE [LARGE SCALE GENOMIC DNA]</scope>
    <source>
        <strain evidence="1 2">2789STDY5834962</strain>
    </source>
</reference>
<evidence type="ECO:0000313" key="1">
    <source>
        <dbReference type="EMBL" id="CUM93727.1"/>
    </source>
</evidence>
<gene>
    <name evidence="1" type="ORF">ERS852574_01687</name>
</gene>
<dbReference type="EMBL" id="CYXR01000010">
    <property type="protein sequence ID" value="CUM93727.1"/>
    <property type="molecule type" value="Genomic_DNA"/>
</dbReference>
<dbReference type="Proteomes" id="UP000095727">
    <property type="component" value="Unassembled WGS sequence"/>
</dbReference>
<organism evidence="1 2">
    <name type="scientific">Coprococcus comes</name>
    <dbReference type="NCBI Taxonomy" id="410072"/>
    <lineage>
        <taxon>Bacteria</taxon>
        <taxon>Bacillati</taxon>
        <taxon>Bacillota</taxon>
        <taxon>Clostridia</taxon>
        <taxon>Lachnospirales</taxon>
        <taxon>Lachnospiraceae</taxon>
        <taxon>Coprococcus</taxon>
    </lineage>
</organism>
<accession>A0A173SVE2</accession>
<sequence>MKEQQLQDKLDEYYNRGIQHGIRMMKDKMLLACRKGTPIEIDGRVYYIRSDLDNLKEIMEREV</sequence>
<dbReference type="AlphaFoldDB" id="A0A173SVE2"/>
<evidence type="ECO:0000313" key="2">
    <source>
        <dbReference type="Proteomes" id="UP000095727"/>
    </source>
</evidence>
<dbReference type="RefSeq" id="WP_055156666.1">
    <property type="nucleotide sequence ID" value="NZ_CYXR01000010.1"/>
</dbReference>
<protein>
    <submittedName>
        <fullName evidence="1">Uncharacterized protein</fullName>
    </submittedName>
</protein>